<feature type="transmembrane region" description="Helical" evidence="1">
    <location>
        <begin position="12"/>
        <end position="34"/>
    </location>
</feature>
<feature type="transmembrane region" description="Helical" evidence="1">
    <location>
        <begin position="98"/>
        <end position="123"/>
    </location>
</feature>
<feature type="transmembrane region" description="Helical" evidence="1">
    <location>
        <begin position="135"/>
        <end position="155"/>
    </location>
</feature>
<feature type="transmembrane region" description="Helical" evidence="1">
    <location>
        <begin position="161"/>
        <end position="183"/>
    </location>
</feature>
<evidence type="ECO:0000256" key="1">
    <source>
        <dbReference type="SAM" id="Phobius"/>
    </source>
</evidence>
<keyword evidence="1" id="KW-1133">Transmembrane helix</keyword>
<sequence>MRMPATVDQQVQHIIGMPLQLIIIGMLQSSIIFIIRAQQFFIMSMFMPAIGMTLHIMQSAITVHSITHFIDGIGMPIIGMGIIMLAIGMAMLAGDMHIMLMLPQCIIIGMPQFIIICIMSALFLNRAMSMPAAGIILHIMPSSIISQVMVAIIIGMPIIGIIGMLAFIGICICMAFIMVLLPVRIDSWTKLMGRILSLGPGPTRWRSNSGNACSSSLSAADRSRASAITNIWVTLQKFYERQHRFFGYGYAIHAYINNRQK</sequence>
<feature type="transmembrane region" description="Helical" evidence="1">
    <location>
        <begin position="69"/>
        <end position="92"/>
    </location>
</feature>
<keyword evidence="1" id="KW-0812">Transmembrane</keyword>
<name>A0AAW8M7J3_9PSED</name>
<protein>
    <submittedName>
        <fullName evidence="2">Uncharacterized protein</fullName>
    </submittedName>
</protein>
<reference evidence="2" key="1">
    <citation type="submission" date="2023-07" db="EMBL/GenBank/DDBJ databases">
        <title>Sorghum-associated microbial communities from plants grown in Nebraska, USA.</title>
        <authorList>
            <person name="Schachtman D."/>
        </authorList>
    </citation>
    <scope>NUCLEOTIDE SEQUENCE</scope>
    <source>
        <strain evidence="2">3432</strain>
    </source>
</reference>
<evidence type="ECO:0000313" key="3">
    <source>
        <dbReference type="Proteomes" id="UP001252613"/>
    </source>
</evidence>
<comment type="caution">
    <text evidence="2">The sequence shown here is derived from an EMBL/GenBank/DDBJ whole genome shotgun (WGS) entry which is preliminary data.</text>
</comment>
<dbReference type="AlphaFoldDB" id="A0AAW8M7J3"/>
<dbReference type="EMBL" id="JAVDVC010000003">
    <property type="protein sequence ID" value="MDR6957760.1"/>
    <property type="molecule type" value="Genomic_DNA"/>
</dbReference>
<accession>A0AAW8M7J3</accession>
<proteinExistence type="predicted"/>
<organism evidence="2 3">
    <name type="scientific">Pseudomonas brassicacearum</name>
    <dbReference type="NCBI Taxonomy" id="930166"/>
    <lineage>
        <taxon>Bacteria</taxon>
        <taxon>Pseudomonadati</taxon>
        <taxon>Pseudomonadota</taxon>
        <taxon>Gammaproteobacteria</taxon>
        <taxon>Pseudomonadales</taxon>
        <taxon>Pseudomonadaceae</taxon>
        <taxon>Pseudomonas</taxon>
    </lineage>
</organism>
<feature type="transmembrane region" description="Helical" evidence="1">
    <location>
        <begin position="40"/>
        <end position="57"/>
    </location>
</feature>
<dbReference type="Proteomes" id="UP001252613">
    <property type="component" value="Unassembled WGS sequence"/>
</dbReference>
<evidence type="ECO:0000313" key="2">
    <source>
        <dbReference type="EMBL" id="MDR6957760.1"/>
    </source>
</evidence>
<gene>
    <name evidence="2" type="ORF">J2W43_001741</name>
</gene>
<keyword evidence="1" id="KW-0472">Membrane</keyword>